<keyword evidence="3" id="KW-1185">Reference proteome</keyword>
<dbReference type="VEuPathDB" id="FungiDB:PSTT_13126"/>
<feature type="region of interest" description="Disordered" evidence="1">
    <location>
        <begin position="106"/>
        <end position="207"/>
    </location>
</feature>
<proteinExistence type="predicted"/>
<feature type="region of interest" description="Disordered" evidence="1">
    <location>
        <begin position="1122"/>
        <end position="1141"/>
    </location>
</feature>
<feature type="region of interest" description="Disordered" evidence="1">
    <location>
        <begin position="1159"/>
        <end position="1248"/>
    </location>
</feature>
<feature type="region of interest" description="Disordered" evidence="1">
    <location>
        <begin position="1520"/>
        <end position="1556"/>
    </location>
</feature>
<feature type="compositionally biased region" description="Low complexity" evidence="1">
    <location>
        <begin position="734"/>
        <end position="758"/>
    </location>
</feature>
<feature type="region of interest" description="Disordered" evidence="1">
    <location>
        <begin position="222"/>
        <end position="303"/>
    </location>
</feature>
<name>A0A2S4UTM6_9BASI</name>
<comment type="caution">
    <text evidence="2">The sequence shown here is derived from an EMBL/GenBank/DDBJ whole genome shotgun (WGS) entry which is preliminary data.</text>
</comment>
<accession>A0A2S4UTM6</accession>
<organism evidence="2 3">
    <name type="scientific">Puccinia striiformis</name>
    <dbReference type="NCBI Taxonomy" id="27350"/>
    <lineage>
        <taxon>Eukaryota</taxon>
        <taxon>Fungi</taxon>
        <taxon>Dikarya</taxon>
        <taxon>Basidiomycota</taxon>
        <taxon>Pucciniomycotina</taxon>
        <taxon>Pucciniomycetes</taxon>
        <taxon>Pucciniales</taxon>
        <taxon>Pucciniaceae</taxon>
        <taxon>Puccinia</taxon>
    </lineage>
</organism>
<dbReference type="Proteomes" id="UP000239156">
    <property type="component" value="Unassembled WGS sequence"/>
</dbReference>
<feature type="region of interest" description="Disordered" evidence="1">
    <location>
        <begin position="435"/>
        <end position="526"/>
    </location>
</feature>
<feature type="region of interest" description="Disordered" evidence="1">
    <location>
        <begin position="716"/>
        <end position="776"/>
    </location>
</feature>
<feature type="compositionally biased region" description="Low complexity" evidence="1">
    <location>
        <begin position="1216"/>
        <end position="1229"/>
    </location>
</feature>
<dbReference type="VEuPathDB" id="FungiDB:PSHT_10486"/>
<feature type="region of interest" description="Disordered" evidence="1">
    <location>
        <begin position="1071"/>
        <end position="1106"/>
    </location>
</feature>
<gene>
    <name evidence="2" type="ORF">PSTT_13126</name>
</gene>
<feature type="region of interest" description="Disordered" evidence="1">
    <location>
        <begin position="1706"/>
        <end position="1814"/>
    </location>
</feature>
<feature type="compositionally biased region" description="Low complexity" evidence="1">
    <location>
        <begin position="1267"/>
        <end position="1290"/>
    </location>
</feature>
<protein>
    <submittedName>
        <fullName evidence="2">Uncharacterized protein</fullName>
    </submittedName>
</protein>
<feature type="compositionally biased region" description="Polar residues" evidence="1">
    <location>
        <begin position="1724"/>
        <end position="1733"/>
    </location>
</feature>
<feature type="compositionally biased region" description="Polar residues" evidence="1">
    <location>
        <begin position="1095"/>
        <end position="1105"/>
    </location>
</feature>
<reference evidence="2" key="1">
    <citation type="submission" date="2017-12" db="EMBL/GenBank/DDBJ databases">
        <title>Gene loss provides genomic basis for host adaptation in cereal stripe rust fungi.</title>
        <authorList>
            <person name="Xia C."/>
        </authorList>
    </citation>
    <scope>NUCLEOTIDE SEQUENCE [LARGE SCALE GENOMIC DNA]</scope>
    <source>
        <strain evidence="2">93-210</strain>
    </source>
</reference>
<feature type="compositionally biased region" description="Low complexity" evidence="1">
    <location>
        <begin position="318"/>
        <end position="371"/>
    </location>
</feature>
<feature type="region of interest" description="Disordered" evidence="1">
    <location>
        <begin position="870"/>
        <end position="892"/>
    </location>
</feature>
<feature type="non-terminal residue" evidence="2">
    <location>
        <position position="1"/>
    </location>
</feature>
<feature type="compositionally biased region" description="Polar residues" evidence="1">
    <location>
        <begin position="1740"/>
        <end position="1758"/>
    </location>
</feature>
<feature type="compositionally biased region" description="Polar residues" evidence="1">
    <location>
        <begin position="106"/>
        <end position="124"/>
    </location>
</feature>
<dbReference type="EMBL" id="PKSL01000178">
    <property type="protein sequence ID" value="POW00475.1"/>
    <property type="molecule type" value="Genomic_DNA"/>
</dbReference>
<evidence type="ECO:0000313" key="3">
    <source>
        <dbReference type="Proteomes" id="UP000239156"/>
    </source>
</evidence>
<feature type="region of interest" description="Disordered" evidence="1">
    <location>
        <begin position="1264"/>
        <end position="1290"/>
    </location>
</feature>
<feature type="compositionally biased region" description="Polar residues" evidence="1">
    <location>
        <begin position="1172"/>
        <end position="1182"/>
    </location>
</feature>
<feature type="compositionally biased region" description="Polar residues" evidence="1">
    <location>
        <begin position="1123"/>
        <end position="1141"/>
    </location>
</feature>
<feature type="region of interest" description="Disordered" evidence="1">
    <location>
        <begin position="315"/>
        <end position="390"/>
    </location>
</feature>
<sequence>LSPPSSSSNQLSTPAALIKSSTPIYINPCPPEPASPCFLLSTECFDLAGSQCNKSTASPVPVSAHPAALLDNRLQGNNKPRQPQPHSNHSQPQELLVLLQSTSNFQSTITHSPRTLPTAEQQQPLHPDSHPESLRQFPWEPPTHSFLKGPPSTDSLGFQSTTHIQQQPSLSPASSSSDFQVGLGTILHSSPTLEPPSEQPIHHQPLSTTGLLNLSSTLSITNNHSTLSSPDLQPTPKNTDDFDDNGDDLSSGITLSDSEDHSNSANQTARLSHHTFGSSPPGSHSAHMAASPPSTPSAGRLLPDHIAGLTTTTDYHSLKLPHSPSLSQARASSSSSSIKTNSPRPSTAPSPSVSLFASSPSNRDLSSTTSTFSQAQAHIPPSLPPIPAILSHSPTRSHLFQHLLQNLQHQTLNHLILLLDLLAVIRGHASQTNWSFDDPFVLPPPPPPPMPRHSVAPQTKNSSRTKSRLHIRPGTSDGLAHPSSQRHQTRSHMPGPTLFNPSRSLYSDAPNVDSGSSRSALSTENPTESSWATHFVELYSPPELDLTHGWFIPLALPQDSLTLQSLNKNLPRPNQSLTINLGVAALKKVGEIGCKELSEATSVKDWWTQHSTSLWPQCSLQSKCESFNDLLALWPSLHFPTPSLSQLYKISAQLSKSRTRMRLAESSPQVLPTKKTQLSRAALLGLFEVHLGQPSLINLTAIERLFSLPEQSLPVPQKASARPATSSGHASPVPSLGGQSTSSGSSSRPSTSSIFRSPLASNELTREGGKAQSSRLIDFRSHKLRQFFGHEVDSMLPPKEPTRRALSPCFRDTKSSYISTFTTPDASPSLVLNNNRRKSINTEFDEPDRPRKRSTTATIDISLANLATSASHVDSQPMLSTPTSPDLSGSASFKRPMTRVTIVGNSPTTTPTFFTIEQPRFRHLERHLTPLGSSEVEQSLSSPIVDGFSSPNSERAFNSNWQFPNDQQQQENEARALKRMTKLEKILGEPVNAISGYAGLGVNVVTEVVEDIDAGDYYSSAFLSSEMGRHRSEDPPRSPFQWNNFHSRASSAQGIPSAAFPRPCISSTSTVKPFMEPSAHSSARPKTTHFDKMHNPSSSIGSSRTAGKWRLDKLHRFLGDVTHSGQQQATDDLGATSSGGISNIHMRIDSRYRFPESEGIYTGGVHHHNNTHSKTMSTTMNRVESPPKEPKKRPSRFKISSSGTKAPSESVDRSSSDQGSSSRPSSSSSTQPRHHASASSTTSLPYKHSRSLLVNTRIDQHLLGEQIPSSNKTSSNPISTSSSSSSSSAASSNASYAAVGTPHSGLIVGWHNLLSQSPVLDLGDEEEDLLEIDRGVISFSSTSASAPNNAASANNNALVKSIHPTNVHQPPTSPRFLWTSIFLTPDGSIGTSPTTTPTFFGLEKPGFWHLERHLSSLGSSEVEHSLDSSSVDGCSSPNSECAFKSNWDFPSVQQQREDEARASRRMTKLEKILGEPVNVISGYAGLGVEVVTEVFEDIEDIEDIDAGDYHLSSFMSSEMSQSEDLPSSPLHWNSFHSRSSSSQGAPSPASSRPLISSSPTAKHFLEPFRPPARANTTYFDAMHNLSTSISSTMATGKWRLDKLHRFLGDVTHSGGAAGHQRQAIDEYVEDMSSDSISNINMRIDRQYTFAETDGVYTGAHSSGSISNIHMPMDRQYTFSETAGVSTGAHNASYHKTMLPTMHVVESPAKEAKRRPSSFMISPGNRATSQSVDQFSRDQGSRPSYRSSTQPLRRTSIFASASLPPSTPVSFGRRSYRSARRLENSLGDQTPSSTTSNIFTFSTPPPSSSSASHAPRTPYSGMMVGWHHHFAVMKKKATC</sequence>
<feature type="compositionally biased region" description="Low complexity" evidence="1">
    <location>
        <begin position="1534"/>
        <end position="1556"/>
    </location>
</feature>
<feature type="compositionally biased region" description="Low complexity" evidence="1">
    <location>
        <begin position="1789"/>
        <end position="1814"/>
    </location>
</feature>
<feature type="compositionally biased region" description="Pro residues" evidence="1">
    <location>
        <begin position="441"/>
        <end position="451"/>
    </location>
</feature>
<feature type="compositionally biased region" description="Polar residues" evidence="1">
    <location>
        <begin position="870"/>
        <end position="891"/>
    </location>
</feature>
<evidence type="ECO:0000256" key="1">
    <source>
        <dbReference type="SAM" id="MobiDB-lite"/>
    </source>
</evidence>
<feature type="compositionally biased region" description="Low complexity" evidence="1">
    <location>
        <begin position="277"/>
        <end position="299"/>
    </location>
</feature>
<feature type="compositionally biased region" description="Low complexity" evidence="1">
    <location>
        <begin position="165"/>
        <end position="177"/>
    </location>
</feature>
<feature type="compositionally biased region" description="Polar residues" evidence="1">
    <location>
        <begin position="513"/>
        <end position="526"/>
    </location>
</feature>
<feature type="compositionally biased region" description="Polar residues" evidence="1">
    <location>
        <begin position="152"/>
        <end position="164"/>
    </location>
</feature>
<evidence type="ECO:0000313" key="2">
    <source>
        <dbReference type="EMBL" id="POW00475.1"/>
    </source>
</evidence>